<keyword evidence="1" id="KW-0560">Oxidoreductase</keyword>
<dbReference type="PANTHER" id="PTHR43818:SF11">
    <property type="entry name" value="BCDNA.GH03377"/>
    <property type="match status" value="1"/>
</dbReference>
<evidence type="ECO:0000313" key="3">
    <source>
        <dbReference type="EMBL" id="GFZ92729.1"/>
    </source>
</evidence>
<dbReference type="Proteomes" id="UP000615455">
    <property type="component" value="Unassembled WGS sequence"/>
</dbReference>
<evidence type="ECO:0000256" key="1">
    <source>
        <dbReference type="ARBA" id="ARBA00023002"/>
    </source>
</evidence>
<dbReference type="PANTHER" id="PTHR43818">
    <property type="entry name" value="BCDNA.GH03377"/>
    <property type="match status" value="1"/>
</dbReference>
<dbReference type="SUPFAM" id="SSF51735">
    <property type="entry name" value="NAD(P)-binding Rossmann-fold domains"/>
    <property type="match status" value="1"/>
</dbReference>
<reference evidence="4" key="1">
    <citation type="journal article" date="2019" name="Int. J. Syst. Evol. Microbiol.">
        <title>The Global Catalogue of Microorganisms (GCM) 10K type strain sequencing project: providing services to taxonomists for standard genome sequencing and annotation.</title>
        <authorList>
            <consortium name="The Broad Institute Genomics Platform"/>
            <consortium name="The Broad Institute Genome Sequencing Center for Infectious Disease"/>
            <person name="Wu L."/>
            <person name="Ma J."/>
        </authorList>
    </citation>
    <scope>NUCLEOTIDE SEQUENCE [LARGE SCALE GENOMIC DNA]</scope>
    <source>
        <strain evidence="4">CGMCC 1.15043</strain>
    </source>
</reference>
<sequence length="85" mass="9269">MESAEKSASQFGVPHAFADSNELAHDPDVDMVIASVKVPDHYDAVMATLNAGKHVYCEWPLGLNTSQAIEMNNLATAKKVHLNIY</sequence>
<dbReference type="InterPro" id="IPR050463">
    <property type="entry name" value="Gfo/Idh/MocA_oxidrdct_glycsds"/>
</dbReference>
<dbReference type="Pfam" id="PF01408">
    <property type="entry name" value="GFO_IDH_MocA"/>
    <property type="match status" value="1"/>
</dbReference>
<dbReference type="Gene3D" id="3.40.50.720">
    <property type="entry name" value="NAD(P)-binding Rossmann-like Domain"/>
    <property type="match status" value="1"/>
</dbReference>
<keyword evidence="4" id="KW-1185">Reference proteome</keyword>
<comment type="caution">
    <text evidence="3">The sequence shown here is derived from an EMBL/GenBank/DDBJ whole genome shotgun (WGS) entry which is preliminary data.</text>
</comment>
<organism evidence="3 4">
    <name type="scientific">Paenibacillus marchantiophytorum</name>
    <dbReference type="NCBI Taxonomy" id="1619310"/>
    <lineage>
        <taxon>Bacteria</taxon>
        <taxon>Bacillati</taxon>
        <taxon>Bacillota</taxon>
        <taxon>Bacilli</taxon>
        <taxon>Bacillales</taxon>
        <taxon>Paenibacillaceae</taxon>
        <taxon>Paenibacillus</taxon>
    </lineage>
</organism>
<evidence type="ECO:0000259" key="2">
    <source>
        <dbReference type="Pfam" id="PF01408"/>
    </source>
</evidence>
<proteinExistence type="predicted"/>
<accession>A0ABQ1EZ84</accession>
<dbReference type="InterPro" id="IPR036291">
    <property type="entry name" value="NAD(P)-bd_dom_sf"/>
</dbReference>
<evidence type="ECO:0000313" key="4">
    <source>
        <dbReference type="Proteomes" id="UP000615455"/>
    </source>
</evidence>
<dbReference type="InterPro" id="IPR000683">
    <property type="entry name" value="Gfo/Idh/MocA-like_OxRdtase_N"/>
</dbReference>
<protein>
    <recommendedName>
        <fullName evidence="2">Gfo/Idh/MocA-like oxidoreductase N-terminal domain-containing protein</fullName>
    </recommendedName>
</protein>
<dbReference type="EMBL" id="BMHE01000025">
    <property type="protein sequence ID" value="GFZ92729.1"/>
    <property type="molecule type" value="Genomic_DNA"/>
</dbReference>
<gene>
    <name evidence="3" type="ORF">GCM10008018_44000</name>
</gene>
<feature type="domain" description="Gfo/Idh/MocA-like oxidoreductase N-terminal" evidence="2">
    <location>
        <begin position="2"/>
        <end position="82"/>
    </location>
</feature>
<name>A0ABQ1EZ84_9BACL</name>